<comment type="function">
    <text evidence="14 19">Joins adenosylcobinamide-GDP and alpha-ribazole to generate adenosylcobalamin (Ado-cobalamin). Also synthesizes adenosylcobalamin 5'-phosphate from adenosylcobinamide-GDP and alpha-ribazole 5'-phosphate.</text>
</comment>
<evidence type="ECO:0000256" key="8">
    <source>
        <dbReference type="ARBA" id="ARBA00022573"/>
    </source>
</evidence>
<dbReference type="AlphaFoldDB" id="A0A7C4VQJ2"/>
<feature type="transmembrane region" description="Helical" evidence="19">
    <location>
        <begin position="121"/>
        <end position="141"/>
    </location>
</feature>
<dbReference type="GO" id="GO:0005886">
    <property type="term" value="C:plasma membrane"/>
    <property type="evidence" value="ECO:0007669"/>
    <property type="project" value="UniProtKB-SubCell"/>
</dbReference>
<keyword evidence="10 19" id="KW-0812">Transmembrane</keyword>
<evidence type="ECO:0000313" key="20">
    <source>
        <dbReference type="EMBL" id="HGU33389.1"/>
    </source>
</evidence>
<keyword evidence="12 19" id="KW-1133">Transmembrane helix</keyword>
<dbReference type="Pfam" id="PF02654">
    <property type="entry name" value="CobS"/>
    <property type="match status" value="1"/>
</dbReference>
<evidence type="ECO:0000256" key="1">
    <source>
        <dbReference type="ARBA" id="ARBA00001946"/>
    </source>
</evidence>
<comment type="cofactor">
    <cofactor evidence="1 19">
        <name>Mg(2+)</name>
        <dbReference type="ChEBI" id="CHEBI:18420"/>
    </cofactor>
</comment>
<evidence type="ECO:0000256" key="14">
    <source>
        <dbReference type="ARBA" id="ARBA00025228"/>
    </source>
</evidence>
<dbReference type="GO" id="GO:0051073">
    <property type="term" value="F:adenosylcobinamide-GDP ribazoletransferase activity"/>
    <property type="evidence" value="ECO:0007669"/>
    <property type="project" value="UniProtKB-UniRule"/>
</dbReference>
<feature type="transmembrane region" description="Helical" evidence="19">
    <location>
        <begin position="74"/>
        <end position="93"/>
    </location>
</feature>
<name>A0A7C4VQJ2_9BACT</name>
<dbReference type="HAMAP" id="MF_00719">
    <property type="entry name" value="CobS"/>
    <property type="match status" value="1"/>
</dbReference>
<dbReference type="EC" id="2.7.8.26" evidence="5 19"/>
<dbReference type="EMBL" id="DSUH01000254">
    <property type="protein sequence ID" value="HGU33389.1"/>
    <property type="molecule type" value="Genomic_DNA"/>
</dbReference>
<evidence type="ECO:0000256" key="7">
    <source>
        <dbReference type="ARBA" id="ARBA00022475"/>
    </source>
</evidence>
<comment type="catalytic activity">
    <reaction evidence="17 19">
        <text>alpha-ribazole + adenosylcob(III)inamide-GDP = adenosylcob(III)alamin + GMP + H(+)</text>
        <dbReference type="Rhea" id="RHEA:16049"/>
        <dbReference type="ChEBI" id="CHEBI:10329"/>
        <dbReference type="ChEBI" id="CHEBI:15378"/>
        <dbReference type="ChEBI" id="CHEBI:18408"/>
        <dbReference type="ChEBI" id="CHEBI:58115"/>
        <dbReference type="ChEBI" id="CHEBI:60487"/>
        <dbReference type="EC" id="2.7.8.26"/>
    </reaction>
</comment>
<keyword evidence="8 19" id="KW-0169">Cobalamin biosynthesis</keyword>
<keyword evidence="7 19" id="KW-1003">Cell membrane</keyword>
<evidence type="ECO:0000256" key="10">
    <source>
        <dbReference type="ARBA" id="ARBA00022692"/>
    </source>
</evidence>
<comment type="pathway">
    <text evidence="3 19">Cofactor biosynthesis; adenosylcobalamin biosynthesis; adenosylcobalamin from cob(II)yrinate a,c-diamide: step 7/7.</text>
</comment>
<evidence type="ECO:0000256" key="2">
    <source>
        <dbReference type="ARBA" id="ARBA00004651"/>
    </source>
</evidence>
<comment type="similarity">
    <text evidence="4 19">Belongs to the CobS family.</text>
</comment>
<reference evidence="20" key="1">
    <citation type="journal article" date="2020" name="mSystems">
        <title>Genome- and Community-Level Interaction Insights into Carbon Utilization and Element Cycling Functions of Hydrothermarchaeota in Hydrothermal Sediment.</title>
        <authorList>
            <person name="Zhou Z."/>
            <person name="Liu Y."/>
            <person name="Xu W."/>
            <person name="Pan J."/>
            <person name="Luo Z.H."/>
            <person name="Li M."/>
        </authorList>
    </citation>
    <scope>NUCLEOTIDE SEQUENCE [LARGE SCALE GENOMIC DNA]</scope>
    <source>
        <strain evidence="20">SpSt-477</strain>
    </source>
</reference>
<evidence type="ECO:0000256" key="4">
    <source>
        <dbReference type="ARBA" id="ARBA00010561"/>
    </source>
</evidence>
<feature type="transmembrane region" description="Helical" evidence="19">
    <location>
        <begin position="45"/>
        <end position="67"/>
    </location>
</feature>
<dbReference type="InterPro" id="IPR003805">
    <property type="entry name" value="CobS"/>
</dbReference>
<keyword evidence="9 19" id="KW-0808">Transferase</keyword>
<evidence type="ECO:0000256" key="11">
    <source>
        <dbReference type="ARBA" id="ARBA00022842"/>
    </source>
</evidence>
<evidence type="ECO:0000256" key="13">
    <source>
        <dbReference type="ARBA" id="ARBA00023136"/>
    </source>
</evidence>
<gene>
    <name evidence="19 20" type="primary">cobS</name>
    <name evidence="20" type="ORF">ENS29_11100</name>
</gene>
<sequence>MDGCRNSGRDPGQESKGMNHLIQAIRFLTILPFREPDDGFSPSKAAVWFPVVGLILGAAVSMVDALLICLWPKAVVSVFDIVLLIVLSGAFHLDGLGDTADGLLGYRSREAALDIMKDSRVGAMGVVAITCCILLKCVALGALGPERAFVLVMVPAISRLTPILGMQFLPYCRQSGTGKAFFEEAIPPEAWMVGIVPILMMLVLGFRGMLLIMAFAGVVSGVLLWYRRRMGCITGDMLGALIEVSETALLLAAALGAG</sequence>
<dbReference type="PANTHER" id="PTHR34148:SF1">
    <property type="entry name" value="ADENOSYLCOBINAMIDE-GDP RIBAZOLETRANSFERASE"/>
    <property type="match status" value="1"/>
</dbReference>
<feature type="transmembrane region" description="Helical" evidence="19">
    <location>
        <begin position="198"/>
        <end position="226"/>
    </location>
</feature>
<evidence type="ECO:0000256" key="9">
    <source>
        <dbReference type="ARBA" id="ARBA00022679"/>
    </source>
</evidence>
<comment type="caution">
    <text evidence="20">The sequence shown here is derived from an EMBL/GenBank/DDBJ whole genome shotgun (WGS) entry which is preliminary data.</text>
</comment>
<evidence type="ECO:0000256" key="16">
    <source>
        <dbReference type="ARBA" id="ARBA00032853"/>
    </source>
</evidence>
<keyword evidence="13 19" id="KW-0472">Membrane</keyword>
<evidence type="ECO:0000256" key="15">
    <source>
        <dbReference type="ARBA" id="ARBA00032605"/>
    </source>
</evidence>
<evidence type="ECO:0000256" key="18">
    <source>
        <dbReference type="ARBA" id="ARBA00049504"/>
    </source>
</evidence>
<evidence type="ECO:0000256" key="17">
    <source>
        <dbReference type="ARBA" id="ARBA00048623"/>
    </source>
</evidence>
<feature type="transmembrane region" description="Helical" evidence="19">
    <location>
        <begin position="148"/>
        <end position="169"/>
    </location>
</feature>
<evidence type="ECO:0000256" key="6">
    <source>
        <dbReference type="ARBA" id="ARBA00015850"/>
    </source>
</evidence>
<dbReference type="UniPathway" id="UPA00148">
    <property type="reaction ID" value="UER00238"/>
</dbReference>
<dbReference type="GO" id="GO:0009236">
    <property type="term" value="P:cobalamin biosynthetic process"/>
    <property type="evidence" value="ECO:0007669"/>
    <property type="project" value="UniProtKB-UniRule"/>
</dbReference>
<evidence type="ECO:0000256" key="19">
    <source>
        <dbReference type="HAMAP-Rule" id="MF_00719"/>
    </source>
</evidence>
<dbReference type="NCBIfam" id="TIGR00317">
    <property type="entry name" value="cobS"/>
    <property type="match status" value="1"/>
</dbReference>
<evidence type="ECO:0000256" key="3">
    <source>
        <dbReference type="ARBA" id="ARBA00004663"/>
    </source>
</evidence>
<keyword evidence="11 19" id="KW-0460">Magnesium</keyword>
<organism evidence="20">
    <name type="scientific">Desulfatirhabdium butyrativorans</name>
    <dbReference type="NCBI Taxonomy" id="340467"/>
    <lineage>
        <taxon>Bacteria</taxon>
        <taxon>Pseudomonadati</taxon>
        <taxon>Thermodesulfobacteriota</taxon>
        <taxon>Desulfobacteria</taxon>
        <taxon>Desulfobacterales</taxon>
        <taxon>Desulfatirhabdiaceae</taxon>
        <taxon>Desulfatirhabdium</taxon>
    </lineage>
</organism>
<accession>A0A7C4VQJ2</accession>
<evidence type="ECO:0000256" key="12">
    <source>
        <dbReference type="ARBA" id="ARBA00022989"/>
    </source>
</evidence>
<comment type="subcellular location">
    <subcellularLocation>
        <location evidence="2 19">Cell membrane</location>
        <topology evidence="2 19">Multi-pass membrane protein</topology>
    </subcellularLocation>
</comment>
<dbReference type="PANTHER" id="PTHR34148">
    <property type="entry name" value="ADENOSYLCOBINAMIDE-GDP RIBAZOLETRANSFERASE"/>
    <property type="match status" value="1"/>
</dbReference>
<dbReference type="GO" id="GO:0008818">
    <property type="term" value="F:cobalamin 5'-phosphate synthase activity"/>
    <property type="evidence" value="ECO:0007669"/>
    <property type="project" value="UniProtKB-UniRule"/>
</dbReference>
<proteinExistence type="inferred from homology"/>
<evidence type="ECO:0000256" key="5">
    <source>
        <dbReference type="ARBA" id="ARBA00013200"/>
    </source>
</evidence>
<comment type="catalytic activity">
    <reaction evidence="18 19">
        <text>alpha-ribazole 5'-phosphate + adenosylcob(III)inamide-GDP = adenosylcob(III)alamin 5'-phosphate + GMP + H(+)</text>
        <dbReference type="Rhea" id="RHEA:23560"/>
        <dbReference type="ChEBI" id="CHEBI:15378"/>
        <dbReference type="ChEBI" id="CHEBI:57918"/>
        <dbReference type="ChEBI" id="CHEBI:58115"/>
        <dbReference type="ChEBI" id="CHEBI:60487"/>
        <dbReference type="ChEBI" id="CHEBI:60493"/>
        <dbReference type="EC" id="2.7.8.26"/>
    </reaction>
</comment>
<protein>
    <recommendedName>
        <fullName evidence="6 19">Adenosylcobinamide-GDP ribazoletransferase</fullName>
        <ecNumber evidence="5 19">2.7.8.26</ecNumber>
    </recommendedName>
    <alternativeName>
        <fullName evidence="16 19">Cobalamin synthase</fullName>
    </alternativeName>
    <alternativeName>
        <fullName evidence="15 19">Cobalamin-5'-phosphate synthase</fullName>
    </alternativeName>
</protein>